<comment type="subcellular location">
    <subcellularLocation>
        <location evidence="1">Membrane</location>
        <topology evidence="1">Multi-pass membrane protein</topology>
    </subcellularLocation>
</comment>
<keyword evidence="2 5" id="KW-0812">Transmembrane</keyword>
<feature type="transmembrane region" description="Helical" evidence="5">
    <location>
        <begin position="7"/>
        <end position="27"/>
    </location>
</feature>
<dbReference type="InterPro" id="IPR037185">
    <property type="entry name" value="EmrE-like"/>
</dbReference>
<dbReference type="InterPro" id="IPR000620">
    <property type="entry name" value="EamA_dom"/>
</dbReference>
<feature type="transmembrane region" description="Helical" evidence="5">
    <location>
        <begin position="120"/>
        <end position="136"/>
    </location>
</feature>
<dbReference type="PANTHER" id="PTHR32322">
    <property type="entry name" value="INNER MEMBRANE TRANSPORTER"/>
    <property type="match status" value="1"/>
</dbReference>
<dbReference type="Pfam" id="PF00892">
    <property type="entry name" value="EamA"/>
    <property type="match status" value="2"/>
</dbReference>
<protein>
    <recommendedName>
        <fullName evidence="6">EamA domain-containing protein</fullName>
    </recommendedName>
</protein>
<feature type="transmembrane region" description="Helical" evidence="5">
    <location>
        <begin position="209"/>
        <end position="228"/>
    </location>
</feature>
<evidence type="ECO:0000256" key="1">
    <source>
        <dbReference type="ARBA" id="ARBA00004141"/>
    </source>
</evidence>
<sequence length="292" mass="31159">MKTNPLIELIALAAIWGASFLFMRISSPEFGPVLLMALRTLIASIVLLPFLLLKGQKNALTGKYKDVFFVGMFNTAIPFVLFGYATLTLSAGVTSVLNATTPMFGVLVAFLWFKEKPATSNVVGLLVGFIGVYLLMSDKTGGDSVTVVLPTLAVLLATFCYGFSANLTKARLSGMGSLALATGSQVSATLVLLPLSLFFLPENNISDHAVYSVIVLGVICTGFAYIIFFRLIAAMGPNNAITVTYLIPVFGILWGYLFLEENITTMTIIGSLTILLGVGLTTGVLSRKAIKS</sequence>
<dbReference type="PANTHER" id="PTHR32322:SF9">
    <property type="entry name" value="AMINO-ACID METABOLITE EFFLUX PUMP-RELATED"/>
    <property type="match status" value="1"/>
</dbReference>
<evidence type="ECO:0000259" key="6">
    <source>
        <dbReference type="Pfam" id="PF00892"/>
    </source>
</evidence>
<comment type="caution">
    <text evidence="7">The sequence shown here is derived from an EMBL/GenBank/DDBJ whole genome shotgun (WGS) entry which is preliminary data.</text>
</comment>
<gene>
    <name evidence="7" type="ORF">tloyanaT_28260</name>
</gene>
<dbReference type="SUPFAM" id="SSF103481">
    <property type="entry name" value="Multidrug resistance efflux transporter EmrE"/>
    <property type="match status" value="2"/>
</dbReference>
<evidence type="ECO:0000313" key="7">
    <source>
        <dbReference type="EMBL" id="GLX86573.1"/>
    </source>
</evidence>
<dbReference type="EMBL" id="BSSV01000006">
    <property type="protein sequence ID" value="GLX86573.1"/>
    <property type="molecule type" value="Genomic_DNA"/>
</dbReference>
<organism evidence="7 8">
    <name type="scientific">Thalassotalea loyana</name>
    <dbReference type="NCBI Taxonomy" id="280483"/>
    <lineage>
        <taxon>Bacteria</taxon>
        <taxon>Pseudomonadati</taxon>
        <taxon>Pseudomonadota</taxon>
        <taxon>Gammaproteobacteria</taxon>
        <taxon>Alteromonadales</taxon>
        <taxon>Colwelliaceae</taxon>
        <taxon>Thalassotalea</taxon>
    </lineage>
</organism>
<accession>A0ABQ6HEM7</accession>
<keyword evidence="8" id="KW-1185">Reference proteome</keyword>
<proteinExistence type="predicted"/>
<feature type="transmembrane region" description="Helical" evidence="5">
    <location>
        <begin position="33"/>
        <end position="55"/>
    </location>
</feature>
<keyword evidence="3 5" id="KW-1133">Transmembrane helix</keyword>
<reference evidence="7 8" key="1">
    <citation type="submission" date="2023-03" db="EMBL/GenBank/DDBJ databases">
        <title>Thalassotalea loyana LMG 22536T draft genome sequence.</title>
        <authorList>
            <person name="Sawabe T."/>
        </authorList>
    </citation>
    <scope>NUCLEOTIDE SEQUENCE [LARGE SCALE GENOMIC DNA]</scope>
    <source>
        <strain evidence="7 8">LMG 22536</strain>
    </source>
</reference>
<evidence type="ECO:0000256" key="3">
    <source>
        <dbReference type="ARBA" id="ARBA00022989"/>
    </source>
</evidence>
<evidence type="ECO:0000256" key="2">
    <source>
        <dbReference type="ARBA" id="ARBA00022692"/>
    </source>
</evidence>
<feature type="domain" description="EamA" evidence="6">
    <location>
        <begin position="9"/>
        <end position="136"/>
    </location>
</feature>
<feature type="transmembrane region" description="Helical" evidence="5">
    <location>
        <begin position="148"/>
        <end position="166"/>
    </location>
</feature>
<dbReference type="InterPro" id="IPR050638">
    <property type="entry name" value="AA-Vitamin_Transporters"/>
</dbReference>
<evidence type="ECO:0000256" key="5">
    <source>
        <dbReference type="SAM" id="Phobius"/>
    </source>
</evidence>
<name>A0ABQ6HEM7_9GAMM</name>
<feature type="transmembrane region" description="Helical" evidence="5">
    <location>
        <begin position="178"/>
        <end position="197"/>
    </location>
</feature>
<feature type="domain" description="EamA" evidence="6">
    <location>
        <begin position="152"/>
        <end position="281"/>
    </location>
</feature>
<feature type="transmembrane region" description="Helical" evidence="5">
    <location>
        <begin position="240"/>
        <end position="259"/>
    </location>
</feature>
<evidence type="ECO:0000313" key="8">
    <source>
        <dbReference type="Proteomes" id="UP001157134"/>
    </source>
</evidence>
<dbReference type="RefSeq" id="WP_284299730.1">
    <property type="nucleotide sequence ID" value="NZ_BSSV01000006.1"/>
</dbReference>
<dbReference type="Proteomes" id="UP001157134">
    <property type="component" value="Unassembled WGS sequence"/>
</dbReference>
<feature type="transmembrane region" description="Helical" evidence="5">
    <location>
        <begin position="265"/>
        <end position="285"/>
    </location>
</feature>
<feature type="transmembrane region" description="Helical" evidence="5">
    <location>
        <begin position="67"/>
        <end position="87"/>
    </location>
</feature>
<keyword evidence="4 5" id="KW-0472">Membrane</keyword>
<feature type="transmembrane region" description="Helical" evidence="5">
    <location>
        <begin position="93"/>
        <end position="113"/>
    </location>
</feature>
<evidence type="ECO:0000256" key="4">
    <source>
        <dbReference type="ARBA" id="ARBA00023136"/>
    </source>
</evidence>